<reference evidence="2 3" key="1">
    <citation type="submission" date="2019-03" db="EMBL/GenBank/DDBJ databases">
        <title>Arthrobacter sp. nov., an bacterium isolated from biocrust in Mu Us Desert.</title>
        <authorList>
            <person name="Lixiong L."/>
        </authorList>
    </citation>
    <scope>NUCLEOTIDE SEQUENCE [LARGE SCALE GENOMIC DNA]</scope>
    <source>
        <strain evidence="2 3">SLN-3</strain>
    </source>
</reference>
<protein>
    <recommendedName>
        <fullName evidence="4">DUF4386 family protein</fullName>
    </recommendedName>
</protein>
<keyword evidence="1" id="KW-0812">Transmembrane</keyword>
<feature type="transmembrane region" description="Helical" evidence="1">
    <location>
        <begin position="167"/>
        <end position="186"/>
    </location>
</feature>
<evidence type="ECO:0000256" key="1">
    <source>
        <dbReference type="SAM" id="Phobius"/>
    </source>
</evidence>
<feature type="transmembrane region" description="Helical" evidence="1">
    <location>
        <begin position="192"/>
        <end position="213"/>
    </location>
</feature>
<keyword evidence="1" id="KW-1133">Transmembrane helix</keyword>
<dbReference type="OrthoDB" id="4937429at2"/>
<dbReference type="RefSeq" id="WP_133402760.1">
    <property type="nucleotide sequence ID" value="NZ_SMTK01000002.1"/>
</dbReference>
<dbReference type="AlphaFoldDB" id="A0A4R5TYS1"/>
<feature type="transmembrane region" description="Helical" evidence="1">
    <location>
        <begin position="129"/>
        <end position="155"/>
    </location>
</feature>
<accession>A0A4R5TYS1</accession>
<evidence type="ECO:0008006" key="4">
    <source>
        <dbReference type="Google" id="ProtNLM"/>
    </source>
</evidence>
<evidence type="ECO:0000313" key="2">
    <source>
        <dbReference type="EMBL" id="TDK26397.1"/>
    </source>
</evidence>
<evidence type="ECO:0000313" key="3">
    <source>
        <dbReference type="Proteomes" id="UP000295411"/>
    </source>
</evidence>
<name>A0A4R5TYS1_9MICC</name>
<feature type="transmembrane region" description="Helical" evidence="1">
    <location>
        <begin position="88"/>
        <end position="109"/>
    </location>
</feature>
<proteinExistence type="predicted"/>
<dbReference type="EMBL" id="SMTK01000002">
    <property type="protein sequence ID" value="TDK26397.1"/>
    <property type="molecule type" value="Genomic_DNA"/>
</dbReference>
<gene>
    <name evidence="2" type="ORF">E2F48_04130</name>
</gene>
<sequence>MTPYLTRWVGAGLIALPVSALMTALSTLKPQPDQEKDPQAWAEFVTAPIYLTSHLIGSTGGTILGIFGFLTLGIYLTGGRAARIAVPAMVIAVFAQTLLLVPSVISTFVTPAVGRAYLTGMPEVMELEFPASMVATFVLGLLLAFVGQVLLGVAVWRSTVLPKAAGALWIAATVIFYPLGVVLGMVTTGSSLPTQPVGALLAAVAGGWIAWTARPRQRGRLQRSGSA</sequence>
<comment type="caution">
    <text evidence="2">The sequence shown here is derived from an EMBL/GenBank/DDBJ whole genome shotgun (WGS) entry which is preliminary data.</text>
</comment>
<dbReference type="Proteomes" id="UP000295411">
    <property type="component" value="Unassembled WGS sequence"/>
</dbReference>
<feature type="transmembrane region" description="Helical" evidence="1">
    <location>
        <begin position="55"/>
        <end position="76"/>
    </location>
</feature>
<keyword evidence="3" id="KW-1185">Reference proteome</keyword>
<keyword evidence="1" id="KW-0472">Membrane</keyword>
<organism evidence="2 3">
    <name type="scientific">Arthrobacter crusticola</name>
    <dbReference type="NCBI Taxonomy" id="2547960"/>
    <lineage>
        <taxon>Bacteria</taxon>
        <taxon>Bacillati</taxon>
        <taxon>Actinomycetota</taxon>
        <taxon>Actinomycetes</taxon>
        <taxon>Micrococcales</taxon>
        <taxon>Micrococcaceae</taxon>
        <taxon>Arthrobacter</taxon>
    </lineage>
</organism>